<proteinExistence type="predicted"/>
<feature type="domain" description="DUF302" evidence="2">
    <location>
        <begin position="65"/>
        <end position="127"/>
    </location>
</feature>
<dbReference type="InterPro" id="IPR005180">
    <property type="entry name" value="DUF302"/>
</dbReference>
<evidence type="ECO:0000259" key="2">
    <source>
        <dbReference type="Pfam" id="PF03625"/>
    </source>
</evidence>
<evidence type="ECO:0000256" key="1">
    <source>
        <dbReference type="SAM" id="SignalP"/>
    </source>
</evidence>
<dbReference type="InterPro" id="IPR035923">
    <property type="entry name" value="TT1751-like_sf"/>
</dbReference>
<dbReference type="PANTHER" id="PTHR38342">
    <property type="entry name" value="SLR5037 PROTEIN"/>
    <property type="match status" value="1"/>
</dbReference>
<feature type="signal peptide" evidence="1">
    <location>
        <begin position="1"/>
        <end position="28"/>
    </location>
</feature>
<dbReference type="EMBL" id="CAKLPX010000008">
    <property type="protein sequence ID" value="CAH0993391.1"/>
    <property type="molecule type" value="Genomic_DNA"/>
</dbReference>
<protein>
    <recommendedName>
        <fullName evidence="2">DUF302 domain-containing protein</fullName>
    </recommendedName>
</protein>
<keyword evidence="4" id="KW-1185">Reference proteome</keyword>
<name>A0ABN8ELW8_9GAMM</name>
<comment type="caution">
    <text evidence="3">The sequence shown here is derived from an EMBL/GenBank/DDBJ whole genome shotgun (WGS) entry which is preliminary data.</text>
</comment>
<organism evidence="3 4">
    <name type="scientific">Sinobacterium norvegicum</name>
    <dbReference type="NCBI Taxonomy" id="1641715"/>
    <lineage>
        <taxon>Bacteria</taxon>
        <taxon>Pseudomonadati</taxon>
        <taxon>Pseudomonadota</taxon>
        <taxon>Gammaproteobacteria</taxon>
        <taxon>Cellvibrionales</taxon>
        <taxon>Spongiibacteraceae</taxon>
        <taxon>Sinobacterium</taxon>
    </lineage>
</organism>
<gene>
    <name evidence="3" type="ORF">SIN8267_03540</name>
</gene>
<dbReference type="RefSeq" id="WP_237446071.1">
    <property type="nucleotide sequence ID" value="NZ_CAKLPX010000008.1"/>
</dbReference>
<dbReference type="SUPFAM" id="SSF103247">
    <property type="entry name" value="TT1751-like"/>
    <property type="match status" value="1"/>
</dbReference>
<evidence type="ECO:0000313" key="4">
    <source>
        <dbReference type="Proteomes" id="UP000838100"/>
    </source>
</evidence>
<keyword evidence="1" id="KW-0732">Signal</keyword>
<dbReference type="Pfam" id="PF03625">
    <property type="entry name" value="DUF302"/>
    <property type="match status" value="1"/>
</dbReference>
<evidence type="ECO:0000313" key="3">
    <source>
        <dbReference type="EMBL" id="CAH0993391.1"/>
    </source>
</evidence>
<accession>A0ABN8ELW8</accession>
<dbReference type="Gene3D" id="3.30.310.70">
    <property type="entry name" value="TT1751-like domain"/>
    <property type="match status" value="1"/>
</dbReference>
<dbReference type="CDD" id="cd14797">
    <property type="entry name" value="DUF302"/>
    <property type="match status" value="1"/>
</dbReference>
<sequence length="159" mass="16977">MLKYCRVTATALCAATLLLSSLSTAVSADDVAGLTSVASQSSVQQTADKLVTILEKKGMTVFNRIDHAKGAQGAGVELPPTQLIIFGNPKIGSQLMLCSQTTAIDLPQKMLIWQDDNGKVWLGYNSPDYLKSRHHIDGCQQILAKVNKALSAFAQAASQ</sequence>
<dbReference type="PANTHER" id="PTHR38342:SF2">
    <property type="entry name" value="INNER MEMBRANE OR EXPORTED"/>
    <property type="match status" value="1"/>
</dbReference>
<feature type="chain" id="PRO_5046022239" description="DUF302 domain-containing protein" evidence="1">
    <location>
        <begin position="29"/>
        <end position="159"/>
    </location>
</feature>
<dbReference type="Proteomes" id="UP000838100">
    <property type="component" value="Unassembled WGS sequence"/>
</dbReference>
<reference evidence="3" key="1">
    <citation type="submission" date="2021-12" db="EMBL/GenBank/DDBJ databases">
        <authorList>
            <person name="Rodrigo-Torres L."/>
            <person name="Arahal R. D."/>
            <person name="Lucena T."/>
        </authorList>
    </citation>
    <scope>NUCLEOTIDE SEQUENCE</scope>
    <source>
        <strain evidence="3">CECT 8267</strain>
    </source>
</reference>